<dbReference type="Proteomes" id="UP000683360">
    <property type="component" value="Unassembled WGS sequence"/>
</dbReference>
<dbReference type="AlphaFoldDB" id="A0A8S3UAR3"/>
<sequence length="361" mass="41263">MDKPFVTSSPSIDDQHKTSLEFSSRSGVILKTDDTGSVRIRQESSLDNDVEIKTTISCKLDFHDISGISIVSPTKAWIHNPQRLRLIDIETGRIIRSFKTDIILRYVNALSDTAILFLSSNEILRLNINDDQTCNFRTLLDVSEGDNERTQKKLNVFTVSPSGELYVCLTNQWACACFSGEFSSIERFSMDAKLLQKGKIRNKRNNVICNAYAIVVNSHGYICIAGEKFERDGEVCVVILDSQFRFRSFYDINTFIQEHIPSTLATDMNDNFLVVHTFKDRVRPWDDPHWRAKKRQDITFVSVIDENGQFLFHPPIEEVPMNGIVKICTLDTSGKTWMISDTGEIIISVFERLAKRVEEEE</sequence>
<evidence type="ECO:0000313" key="1">
    <source>
        <dbReference type="EMBL" id="CAG2241088.1"/>
    </source>
</evidence>
<evidence type="ECO:0000313" key="2">
    <source>
        <dbReference type="Proteomes" id="UP000683360"/>
    </source>
</evidence>
<dbReference type="OrthoDB" id="6048175at2759"/>
<dbReference type="SUPFAM" id="SSF101898">
    <property type="entry name" value="NHL repeat"/>
    <property type="match status" value="1"/>
</dbReference>
<dbReference type="InterPro" id="IPR011042">
    <property type="entry name" value="6-blade_b-propeller_TolB-like"/>
</dbReference>
<proteinExistence type="predicted"/>
<accession>A0A8S3UAR3</accession>
<dbReference type="EMBL" id="CAJPWZ010002579">
    <property type="protein sequence ID" value="CAG2241088.1"/>
    <property type="molecule type" value="Genomic_DNA"/>
</dbReference>
<name>A0A8S3UAR3_MYTED</name>
<keyword evidence="2" id="KW-1185">Reference proteome</keyword>
<comment type="caution">
    <text evidence="1">The sequence shown here is derived from an EMBL/GenBank/DDBJ whole genome shotgun (WGS) entry which is preliminary data.</text>
</comment>
<organism evidence="1 2">
    <name type="scientific">Mytilus edulis</name>
    <name type="common">Blue mussel</name>
    <dbReference type="NCBI Taxonomy" id="6550"/>
    <lineage>
        <taxon>Eukaryota</taxon>
        <taxon>Metazoa</taxon>
        <taxon>Spiralia</taxon>
        <taxon>Lophotrochozoa</taxon>
        <taxon>Mollusca</taxon>
        <taxon>Bivalvia</taxon>
        <taxon>Autobranchia</taxon>
        <taxon>Pteriomorphia</taxon>
        <taxon>Mytilida</taxon>
        <taxon>Mytiloidea</taxon>
        <taxon>Mytilidae</taxon>
        <taxon>Mytilinae</taxon>
        <taxon>Mytilus</taxon>
    </lineage>
</organism>
<protein>
    <submittedName>
        <fullName evidence="1">Uncharacterized protein</fullName>
    </submittedName>
</protein>
<dbReference type="Gene3D" id="2.120.10.30">
    <property type="entry name" value="TolB, C-terminal domain"/>
    <property type="match status" value="1"/>
</dbReference>
<gene>
    <name evidence="1" type="ORF">MEDL_53320</name>
</gene>
<reference evidence="1" key="1">
    <citation type="submission" date="2021-03" db="EMBL/GenBank/DDBJ databases">
        <authorList>
            <person name="Bekaert M."/>
        </authorList>
    </citation>
    <scope>NUCLEOTIDE SEQUENCE</scope>
</reference>